<accession>A0A5A7RDS1</accession>
<keyword evidence="2" id="KW-1185">Reference proteome</keyword>
<organism evidence="1 2">
    <name type="scientific">Striga asiatica</name>
    <name type="common">Asiatic witchweed</name>
    <name type="synonym">Buchnera asiatica</name>
    <dbReference type="NCBI Taxonomy" id="4170"/>
    <lineage>
        <taxon>Eukaryota</taxon>
        <taxon>Viridiplantae</taxon>
        <taxon>Streptophyta</taxon>
        <taxon>Embryophyta</taxon>
        <taxon>Tracheophyta</taxon>
        <taxon>Spermatophyta</taxon>
        <taxon>Magnoliopsida</taxon>
        <taxon>eudicotyledons</taxon>
        <taxon>Gunneridae</taxon>
        <taxon>Pentapetalae</taxon>
        <taxon>asterids</taxon>
        <taxon>lamiids</taxon>
        <taxon>Lamiales</taxon>
        <taxon>Orobanchaceae</taxon>
        <taxon>Buchnereae</taxon>
        <taxon>Striga</taxon>
    </lineage>
</organism>
<dbReference type="Proteomes" id="UP000325081">
    <property type="component" value="Unassembled WGS sequence"/>
</dbReference>
<proteinExistence type="predicted"/>
<reference evidence="2" key="1">
    <citation type="journal article" date="2019" name="Curr. Biol.">
        <title>Genome Sequence of Striga asiatica Provides Insight into the Evolution of Plant Parasitism.</title>
        <authorList>
            <person name="Yoshida S."/>
            <person name="Kim S."/>
            <person name="Wafula E.K."/>
            <person name="Tanskanen J."/>
            <person name="Kim Y.M."/>
            <person name="Honaas L."/>
            <person name="Yang Z."/>
            <person name="Spallek T."/>
            <person name="Conn C.E."/>
            <person name="Ichihashi Y."/>
            <person name="Cheong K."/>
            <person name="Cui S."/>
            <person name="Der J.P."/>
            <person name="Gundlach H."/>
            <person name="Jiao Y."/>
            <person name="Hori C."/>
            <person name="Ishida J.K."/>
            <person name="Kasahara H."/>
            <person name="Kiba T."/>
            <person name="Kim M.S."/>
            <person name="Koo N."/>
            <person name="Laohavisit A."/>
            <person name="Lee Y.H."/>
            <person name="Lumba S."/>
            <person name="McCourt P."/>
            <person name="Mortimer J.C."/>
            <person name="Mutuku J.M."/>
            <person name="Nomura T."/>
            <person name="Sasaki-Sekimoto Y."/>
            <person name="Seto Y."/>
            <person name="Wang Y."/>
            <person name="Wakatake T."/>
            <person name="Sakakibara H."/>
            <person name="Demura T."/>
            <person name="Yamaguchi S."/>
            <person name="Yoneyama K."/>
            <person name="Manabe R.I."/>
            <person name="Nelson D.C."/>
            <person name="Schulman A.H."/>
            <person name="Timko M.P."/>
            <person name="dePamphilis C.W."/>
            <person name="Choi D."/>
            <person name="Shirasu K."/>
        </authorList>
    </citation>
    <scope>NUCLEOTIDE SEQUENCE [LARGE SCALE GENOMIC DNA]</scope>
    <source>
        <strain evidence="2">cv. UVA1</strain>
    </source>
</reference>
<dbReference type="AlphaFoldDB" id="A0A5A7RDS1"/>
<name>A0A5A7RDS1_STRAF</name>
<comment type="caution">
    <text evidence="1">The sequence shown here is derived from an EMBL/GenBank/DDBJ whole genome shotgun (WGS) entry which is preliminary data.</text>
</comment>
<sequence length="181" mass="20068">MKEAVKTSEAALASLQEARDLHKSEVAKLTVQLTTKDAKLQAKGAKFAKKDAKLGNLKGSMDKRVKRAPCKQYFIIDSNCTRAQAVAGGYTSRWDGSALVKGIPDLEGWTNDPKILKNHPCAYSRREPVGRSRIRDTIPIGISGKRVEHRECNKDNFPYSFKLDLERDKGLAAVLCFGFPC</sequence>
<dbReference type="EMBL" id="BKCP01011959">
    <property type="protein sequence ID" value="GER55538.1"/>
    <property type="molecule type" value="Genomic_DNA"/>
</dbReference>
<evidence type="ECO:0000313" key="1">
    <source>
        <dbReference type="EMBL" id="GER55538.1"/>
    </source>
</evidence>
<protein>
    <submittedName>
        <fullName evidence="1">Structural maintenance of chromosomes protein</fullName>
    </submittedName>
</protein>
<evidence type="ECO:0000313" key="2">
    <source>
        <dbReference type="Proteomes" id="UP000325081"/>
    </source>
</evidence>
<gene>
    <name evidence="1" type="ORF">STAS_33203</name>
</gene>